<keyword evidence="3" id="KW-1185">Reference proteome</keyword>
<protein>
    <submittedName>
        <fullName evidence="2">Uncharacterized protein</fullName>
    </submittedName>
</protein>
<organism evidence="2 3">
    <name type="scientific">Prorocentrum cordatum</name>
    <dbReference type="NCBI Taxonomy" id="2364126"/>
    <lineage>
        <taxon>Eukaryota</taxon>
        <taxon>Sar</taxon>
        <taxon>Alveolata</taxon>
        <taxon>Dinophyceae</taxon>
        <taxon>Prorocentrales</taxon>
        <taxon>Prorocentraceae</taxon>
        <taxon>Prorocentrum</taxon>
    </lineage>
</organism>
<proteinExistence type="predicted"/>
<comment type="caution">
    <text evidence="2">The sequence shown here is derived from an EMBL/GenBank/DDBJ whole genome shotgun (WGS) entry which is preliminary data.</text>
</comment>
<evidence type="ECO:0000313" key="2">
    <source>
        <dbReference type="EMBL" id="CAK0908661.1"/>
    </source>
</evidence>
<accession>A0ABN9Y7P4</accession>
<evidence type="ECO:0000256" key="1">
    <source>
        <dbReference type="SAM" id="MobiDB-lite"/>
    </source>
</evidence>
<sequence length="226" mass="24350">MAFACSPAGVAPSVARGCFYKFAEPVQLARLQALAQRPRTARGEHGAGVSEPGQFYTWEGELQPIADPDLRRRPPLRGAASAVGGTAAPPEGGALADAEVAAAAEALPDLEPPEGRAWFVASHGPLPLGSVVALSGESVHLDAGRATFREGDSWQIAEAVHGERADAHRAERPGELVRMLRRATTRVHRDEHGKRRKPWKDVARQVRRCAFNDMAARRFATSKVKK</sequence>
<reference evidence="2" key="1">
    <citation type="submission" date="2023-10" db="EMBL/GenBank/DDBJ databases">
        <authorList>
            <person name="Chen Y."/>
            <person name="Shah S."/>
            <person name="Dougan E. K."/>
            <person name="Thang M."/>
            <person name="Chan C."/>
        </authorList>
    </citation>
    <scope>NUCLEOTIDE SEQUENCE [LARGE SCALE GENOMIC DNA]</scope>
</reference>
<name>A0ABN9Y7P4_9DINO</name>
<dbReference type="EMBL" id="CAUYUJ010022059">
    <property type="protein sequence ID" value="CAK0908661.1"/>
    <property type="molecule type" value="Genomic_DNA"/>
</dbReference>
<gene>
    <name evidence="2" type="ORF">PCOR1329_LOCUS83277</name>
</gene>
<feature type="region of interest" description="Disordered" evidence="1">
    <location>
        <begin position="66"/>
        <end position="92"/>
    </location>
</feature>
<evidence type="ECO:0000313" key="3">
    <source>
        <dbReference type="Proteomes" id="UP001189429"/>
    </source>
</evidence>
<dbReference type="Proteomes" id="UP001189429">
    <property type="component" value="Unassembled WGS sequence"/>
</dbReference>